<organism evidence="1 2">
    <name type="scientific">Podospora bellae-mahoneyi</name>
    <dbReference type="NCBI Taxonomy" id="2093777"/>
    <lineage>
        <taxon>Eukaryota</taxon>
        <taxon>Fungi</taxon>
        <taxon>Dikarya</taxon>
        <taxon>Ascomycota</taxon>
        <taxon>Pezizomycotina</taxon>
        <taxon>Sordariomycetes</taxon>
        <taxon>Sordariomycetidae</taxon>
        <taxon>Sordariales</taxon>
        <taxon>Podosporaceae</taxon>
        <taxon>Podospora</taxon>
    </lineage>
</organism>
<name>A0ABR0FVQ4_9PEZI</name>
<evidence type="ECO:0000313" key="2">
    <source>
        <dbReference type="Proteomes" id="UP001322138"/>
    </source>
</evidence>
<protein>
    <submittedName>
        <fullName evidence="1">Uncharacterized protein</fullName>
    </submittedName>
</protein>
<reference evidence="1 2" key="1">
    <citation type="journal article" date="2023" name="bioRxiv">
        <title>High-quality genome assemblies of four members of thePodospora anserinaspecies complex.</title>
        <authorList>
            <person name="Ament-Velasquez S.L."/>
            <person name="Vogan A.A."/>
            <person name="Wallerman O."/>
            <person name="Hartmann F."/>
            <person name="Gautier V."/>
            <person name="Silar P."/>
            <person name="Giraud T."/>
            <person name="Johannesson H."/>
        </authorList>
    </citation>
    <scope>NUCLEOTIDE SEQUENCE [LARGE SCALE GENOMIC DNA]</scope>
    <source>
        <strain evidence="1 2">CBS 112042</strain>
    </source>
</reference>
<dbReference type="RefSeq" id="XP_062736980.1">
    <property type="nucleotide sequence ID" value="XM_062873891.1"/>
</dbReference>
<gene>
    <name evidence="1" type="ORF">QC761_106270</name>
</gene>
<evidence type="ECO:0000313" key="1">
    <source>
        <dbReference type="EMBL" id="KAK4648004.1"/>
    </source>
</evidence>
<dbReference type="Proteomes" id="UP001322138">
    <property type="component" value="Unassembled WGS sequence"/>
</dbReference>
<sequence>MANNKYLDSPVSMPSSSVSRVFLSQHAVRFSFSSKNLKMVQFSTLLISAITAVSVSAQAPPQPQDTITRVYNYWNDALELRREVGQVNDLSCLLYTLFGTGPLAKVIPILDRVTANFLETSRVVVTLEPLNAAIPAEEEAGKEIDSYVAKGTIEITGAFSRLSTASTVNPCTIPGLGSATLTALKNLKVESQPFYYEVRNYVPARAVEIEHNLVLFMNSIDAVIAEFEGVIDT</sequence>
<dbReference type="EMBL" id="JAFFGZ010000001">
    <property type="protein sequence ID" value="KAK4648004.1"/>
    <property type="molecule type" value="Genomic_DNA"/>
</dbReference>
<keyword evidence="2" id="KW-1185">Reference proteome</keyword>
<dbReference type="GeneID" id="87893373"/>
<proteinExistence type="predicted"/>
<comment type="caution">
    <text evidence="1">The sequence shown here is derived from an EMBL/GenBank/DDBJ whole genome shotgun (WGS) entry which is preliminary data.</text>
</comment>
<accession>A0ABR0FVQ4</accession>